<dbReference type="Pfam" id="PF04381">
    <property type="entry name" value="RdgC"/>
    <property type="match status" value="1"/>
</dbReference>
<dbReference type="AlphaFoldDB" id="A0A383E3S4"/>
<accession>A0A383E3S4</accession>
<gene>
    <name evidence="1" type="ORF">METZ01_LOCUS504341</name>
</gene>
<proteinExistence type="predicted"/>
<name>A0A383E3S4_9ZZZZ</name>
<dbReference type="EMBL" id="UINC01222621">
    <property type="protein sequence ID" value="SVE51487.1"/>
    <property type="molecule type" value="Genomic_DNA"/>
</dbReference>
<dbReference type="GO" id="GO:0006310">
    <property type="term" value="P:DNA recombination"/>
    <property type="evidence" value="ECO:0007669"/>
    <property type="project" value="InterPro"/>
</dbReference>
<sequence>RLSLVWHAELKVIVDKDLILRQIKVLSSDDSAEDDDNPIARLDAAFLNMTLELSRFLPALYSALGGESRD</sequence>
<dbReference type="InterPro" id="IPR007476">
    <property type="entry name" value="RdgC"/>
</dbReference>
<feature type="non-terminal residue" evidence="1">
    <location>
        <position position="1"/>
    </location>
</feature>
<organism evidence="1">
    <name type="scientific">marine metagenome</name>
    <dbReference type="NCBI Taxonomy" id="408172"/>
    <lineage>
        <taxon>unclassified sequences</taxon>
        <taxon>metagenomes</taxon>
        <taxon>ecological metagenomes</taxon>
    </lineage>
</organism>
<reference evidence="1" key="1">
    <citation type="submission" date="2018-05" db="EMBL/GenBank/DDBJ databases">
        <authorList>
            <person name="Lanie J.A."/>
            <person name="Ng W.-L."/>
            <person name="Kazmierczak K.M."/>
            <person name="Andrzejewski T.M."/>
            <person name="Davidsen T.M."/>
            <person name="Wayne K.J."/>
            <person name="Tettelin H."/>
            <person name="Glass J.I."/>
            <person name="Rusch D."/>
            <person name="Podicherti R."/>
            <person name="Tsui H.-C.T."/>
            <person name="Winkler M.E."/>
        </authorList>
    </citation>
    <scope>NUCLEOTIDE SEQUENCE</scope>
</reference>
<evidence type="ECO:0008006" key="2">
    <source>
        <dbReference type="Google" id="ProtNLM"/>
    </source>
</evidence>
<evidence type="ECO:0000313" key="1">
    <source>
        <dbReference type="EMBL" id="SVE51487.1"/>
    </source>
</evidence>
<protein>
    <recommendedName>
        <fullName evidence="2">Recombination-associated protein RdgC</fullName>
    </recommendedName>
</protein>